<evidence type="ECO:0000259" key="7">
    <source>
        <dbReference type="PROSITE" id="PS51462"/>
    </source>
</evidence>
<evidence type="ECO:0000256" key="1">
    <source>
        <dbReference type="ARBA" id="ARBA00001936"/>
    </source>
</evidence>
<evidence type="ECO:0000256" key="4">
    <source>
        <dbReference type="ARBA" id="ARBA00022801"/>
    </source>
</evidence>
<dbReference type="PANTHER" id="PTHR12992:SF11">
    <property type="entry name" value="MITOCHONDRIAL COENZYME A DIPHOSPHATASE NUDT8"/>
    <property type="match status" value="1"/>
</dbReference>
<name>A0A6N2ZGG4_9FIRM</name>
<keyword evidence="4 8" id="KW-0378">Hydrolase</keyword>
<dbReference type="CDD" id="cd03426">
    <property type="entry name" value="NUDIX_CoAse_Nudt7"/>
    <property type="match status" value="1"/>
</dbReference>
<dbReference type="PANTHER" id="PTHR12992">
    <property type="entry name" value="NUDIX HYDROLASE"/>
    <property type="match status" value="1"/>
</dbReference>
<keyword evidence="5" id="KW-0460">Magnesium</keyword>
<evidence type="ECO:0000256" key="3">
    <source>
        <dbReference type="ARBA" id="ARBA00022723"/>
    </source>
</evidence>
<comment type="cofactor">
    <cofactor evidence="2">
        <name>Mg(2+)</name>
        <dbReference type="ChEBI" id="CHEBI:18420"/>
    </cofactor>
</comment>
<feature type="domain" description="Nudix hydrolase" evidence="7">
    <location>
        <begin position="27"/>
        <end position="160"/>
    </location>
</feature>
<dbReference type="SUPFAM" id="SSF55811">
    <property type="entry name" value="Nudix"/>
    <property type="match status" value="1"/>
</dbReference>
<evidence type="ECO:0000256" key="5">
    <source>
        <dbReference type="ARBA" id="ARBA00022842"/>
    </source>
</evidence>
<dbReference type="GO" id="GO:0010945">
    <property type="term" value="F:coenzyme A diphosphatase activity"/>
    <property type="evidence" value="ECO:0007669"/>
    <property type="project" value="InterPro"/>
</dbReference>
<comment type="cofactor">
    <cofactor evidence="1">
        <name>Mn(2+)</name>
        <dbReference type="ChEBI" id="CHEBI:29035"/>
    </cofactor>
</comment>
<protein>
    <submittedName>
        <fullName evidence="8">Putative NUDIX hydrolase</fullName>
    </submittedName>
</protein>
<dbReference type="RefSeq" id="WP_156700520.1">
    <property type="nucleotide sequence ID" value="NZ_CACRUP010000003.1"/>
</dbReference>
<proteinExistence type="predicted"/>
<dbReference type="InterPro" id="IPR015797">
    <property type="entry name" value="NUDIX_hydrolase-like_dom_sf"/>
</dbReference>
<accession>A0A6N2ZGG4</accession>
<evidence type="ECO:0000256" key="6">
    <source>
        <dbReference type="ARBA" id="ARBA00023211"/>
    </source>
</evidence>
<evidence type="ECO:0000256" key="2">
    <source>
        <dbReference type="ARBA" id="ARBA00001946"/>
    </source>
</evidence>
<dbReference type="EMBL" id="CACRUP010000003">
    <property type="protein sequence ID" value="VYT76052.1"/>
    <property type="molecule type" value="Genomic_DNA"/>
</dbReference>
<dbReference type="AlphaFoldDB" id="A0A6N2ZGG4"/>
<sequence>MDFNADFDLMKIKAKLQKKSPLPVDVKNRFSVMIPLIKRKGEIHLLFEKRALTLRNQPGEISFPGGRIEKNESPWDAAIRETCEELLIEEKDLEIYSEGDFLVNPYAAIIYSFIGEIKKDFYEITPSKAEVESIFTVPLSFFMETEPKSYSINLKVNRSDDFPYHLIPNGRDYKFKRGREEVLFYEYKGEIIWGFTAKMARRFIERISL</sequence>
<evidence type="ECO:0000313" key="8">
    <source>
        <dbReference type="EMBL" id="VYT76052.1"/>
    </source>
</evidence>
<dbReference type="InterPro" id="IPR045121">
    <property type="entry name" value="CoAse"/>
</dbReference>
<reference evidence="8" key="1">
    <citation type="submission" date="2019-11" db="EMBL/GenBank/DDBJ databases">
        <authorList>
            <person name="Feng L."/>
        </authorList>
    </citation>
    <scope>NUCLEOTIDE SEQUENCE</scope>
    <source>
        <strain evidence="8">PgorbachiiLFYP46</strain>
    </source>
</reference>
<organism evidence="8">
    <name type="scientific">Peptoniphilus gorbachii</name>
    <dbReference type="NCBI Taxonomy" id="411567"/>
    <lineage>
        <taxon>Bacteria</taxon>
        <taxon>Bacillati</taxon>
        <taxon>Bacillota</taxon>
        <taxon>Tissierellia</taxon>
        <taxon>Tissierellales</taxon>
        <taxon>Peptoniphilaceae</taxon>
        <taxon>Peptoniphilus</taxon>
    </lineage>
</organism>
<keyword evidence="3" id="KW-0479">Metal-binding</keyword>
<dbReference type="PROSITE" id="PS51462">
    <property type="entry name" value="NUDIX"/>
    <property type="match status" value="1"/>
</dbReference>
<dbReference type="Gene3D" id="3.90.79.10">
    <property type="entry name" value="Nucleoside Triphosphate Pyrophosphohydrolase"/>
    <property type="match status" value="1"/>
</dbReference>
<gene>
    <name evidence="8" type="ORF">PGLFYP46_00986</name>
</gene>
<dbReference type="Pfam" id="PF00293">
    <property type="entry name" value="NUDIX"/>
    <property type="match status" value="1"/>
</dbReference>
<keyword evidence="6" id="KW-0464">Manganese</keyword>
<dbReference type="GO" id="GO:0046872">
    <property type="term" value="F:metal ion binding"/>
    <property type="evidence" value="ECO:0007669"/>
    <property type="project" value="UniProtKB-KW"/>
</dbReference>
<dbReference type="InterPro" id="IPR000086">
    <property type="entry name" value="NUDIX_hydrolase_dom"/>
</dbReference>